<dbReference type="AlphaFoldDB" id="A0A7J4JW85"/>
<evidence type="ECO:0000313" key="1">
    <source>
        <dbReference type="EMBL" id="HIH21988.1"/>
    </source>
</evidence>
<gene>
    <name evidence="1" type="ORF">HA222_05020</name>
</gene>
<feature type="non-terminal residue" evidence="1">
    <location>
        <position position="123"/>
    </location>
</feature>
<sequence>MLSKKAKIGLAKFLFIAQIAVAAYLAGLAINVGTQDGISSVVLSEVPGLEEKAEFQEGFPFFVPGELIVKFKEKINERELPSATADAARVATDKPSVNALLNKYKAKAVKGVIASSKALERMP</sequence>
<dbReference type="EMBL" id="DUFW01000088">
    <property type="protein sequence ID" value="HIH21988.1"/>
    <property type="molecule type" value="Genomic_DNA"/>
</dbReference>
<evidence type="ECO:0000313" key="2">
    <source>
        <dbReference type="Proteomes" id="UP000590964"/>
    </source>
</evidence>
<accession>A0A7J4JW85</accession>
<protein>
    <submittedName>
        <fullName evidence="1">Uncharacterized protein</fullName>
    </submittedName>
</protein>
<organism evidence="1 2">
    <name type="scientific">Candidatus Iainarchaeum sp</name>
    <dbReference type="NCBI Taxonomy" id="3101447"/>
    <lineage>
        <taxon>Archaea</taxon>
        <taxon>Candidatus Iainarchaeota</taxon>
        <taxon>Candidatus Iainarchaeia</taxon>
        <taxon>Candidatus Iainarchaeales</taxon>
        <taxon>Candidatus Iainarchaeaceae</taxon>
        <taxon>Candidatus Iainarchaeum</taxon>
    </lineage>
</organism>
<reference evidence="2" key="1">
    <citation type="journal article" date="2020" name="bioRxiv">
        <title>A rank-normalized archaeal taxonomy based on genome phylogeny resolves widespread incomplete and uneven classifications.</title>
        <authorList>
            <person name="Rinke C."/>
            <person name="Chuvochina M."/>
            <person name="Mussig A.J."/>
            <person name="Chaumeil P.-A."/>
            <person name="Waite D.W."/>
            <person name="Whitman W.B."/>
            <person name="Parks D.H."/>
            <person name="Hugenholtz P."/>
        </authorList>
    </citation>
    <scope>NUCLEOTIDE SEQUENCE [LARGE SCALE GENOMIC DNA]</scope>
</reference>
<comment type="caution">
    <text evidence="1">The sequence shown here is derived from an EMBL/GenBank/DDBJ whole genome shotgun (WGS) entry which is preliminary data.</text>
</comment>
<name>A0A7J4JW85_9ARCH</name>
<proteinExistence type="predicted"/>
<dbReference type="Proteomes" id="UP000590964">
    <property type="component" value="Unassembled WGS sequence"/>
</dbReference>